<proteinExistence type="inferred from homology"/>
<dbReference type="InterPro" id="IPR015920">
    <property type="entry name" value="Cellobiose_DH-like_cyt"/>
</dbReference>
<keyword evidence="3" id="KW-0560">Oxidoreductase</keyword>
<dbReference type="Gene3D" id="3.40.366.10">
    <property type="entry name" value="Malonyl-Coenzyme A Acyl Carrier Protein, domain 2"/>
    <property type="match status" value="1"/>
</dbReference>
<dbReference type="PROSITE" id="PS52019">
    <property type="entry name" value="PKS_MFAS_DH"/>
    <property type="match status" value="1"/>
</dbReference>
<organism evidence="10 11">
    <name type="scientific">Colletotrichum tabaci</name>
    <dbReference type="NCBI Taxonomy" id="1209068"/>
    <lineage>
        <taxon>Eukaryota</taxon>
        <taxon>Fungi</taxon>
        <taxon>Dikarya</taxon>
        <taxon>Ascomycota</taxon>
        <taxon>Pezizomycotina</taxon>
        <taxon>Sordariomycetes</taxon>
        <taxon>Hypocreomycetidae</taxon>
        <taxon>Glomerellales</taxon>
        <taxon>Glomerellaceae</taxon>
        <taxon>Colletotrichum</taxon>
        <taxon>Colletotrichum destructivum species complex</taxon>
    </lineage>
</organism>
<dbReference type="SUPFAM" id="SSF51735">
    <property type="entry name" value="NAD(P)-binding Rossmann-fold domains"/>
    <property type="match status" value="1"/>
</dbReference>
<evidence type="ECO:0000256" key="2">
    <source>
        <dbReference type="ARBA" id="ARBA00022679"/>
    </source>
</evidence>
<dbReference type="InterPro" id="IPR036291">
    <property type="entry name" value="NAD(P)-bd_dom_sf"/>
</dbReference>
<dbReference type="PANTHER" id="PTHR47190:SF4">
    <property type="entry name" value="DEHYDROGENASE, PUTATIVE-RELATED"/>
    <property type="match status" value="1"/>
</dbReference>
<evidence type="ECO:0000256" key="6">
    <source>
        <dbReference type="RuleBase" id="RU003968"/>
    </source>
</evidence>
<dbReference type="Gene3D" id="3.40.50.720">
    <property type="entry name" value="NAD(P)-binding Rossmann-like Domain"/>
    <property type="match status" value="1"/>
</dbReference>
<feature type="chain" id="PRO_5043373255" evidence="8">
    <location>
        <begin position="18"/>
        <end position="2682"/>
    </location>
</feature>
<dbReference type="Gene3D" id="3.50.50.60">
    <property type="entry name" value="FAD/NAD(P)-binding domain"/>
    <property type="match status" value="1"/>
</dbReference>
<evidence type="ECO:0000313" key="10">
    <source>
        <dbReference type="EMBL" id="KAK6208646.1"/>
    </source>
</evidence>
<dbReference type="Gene3D" id="3.30.70.3290">
    <property type="match status" value="1"/>
</dbReference>
<feature type="region of interest" description="N-terminal hotdog fold" evidence="5">
    <location>
        <begin position="1031"/>
        <end position="1194"/>
    </location>
</feature>
<feature type="active site" description="Proton donor; for dehydratase activity" evidence="5">
    <location>
        <position position="1286"/>
    </location>
</feature>
<evidence type="ECO:0000256" key="5">
    <source>
        <dbReference type="PROSITE-ProRule" id="PRU01363"/>
    </source>
</evidence>
<dbReference type="Pfam" id="PF08242">
    <property type="entry name" value="Methyltransf_12"/>
    <property type="match status" value="1"/>
</dbReference>
<feature type="region of interest" description="Disordered" evidence="7">
    <location>
        <begin position="834"/>
        <end position="858"/>
    </location>
</feature>
<dbReference type="SMART" id="SM00826">
    <property type="entry name" value="PKS_DH"/>
    <property type="match status" value="1"/>
</dbReference>
<dbReference type="PANTHER" id="PTHR47190">
    <property type="entry name" value="DEHYDROGENASE, PUTATIVE-RELATED"/>
    <property type="match status" value="1"/>
</dbReference>
<dbReference type="SMART" id="SM00827">
    <property type="entry name" value="PKS_AT"/>
    <property type="match status" value="1"/>
</dbReference>
<dbReference type="Pfam" id="PF14765">
    <property type="entry name" value="PS-DH"/>
    <property type="match status" value="1"/>
</dbReference>
<dbReference type="Pfam" id="PF08659">
    <property type="entry name" value="KR"/>
    <property type="match status" value="1"/>
</dbReference>
<dbReference type="SUPFAM" id="SSF49344">
    <property type="entry name" value="CBD9-like"/>
    <property type="match status" value="1"/>
</dbReference>
<dbReference type="GO" id="GO:0044550">
    <property type="term" value="P:secondary metabolite biosynthetic process"/>
    <property type="evidence" value="ECO:0007669"/>
    <property type="project" value="UniProtKB-ARBA"/>
</dbReference>
<dbReference type="Pfam" id="PF16010">
    <property type="entry name" value="CDH-cyt"/>
    <property type="match status" value="1"/>
</dbReference>
<keyword evidence="6" id="KW-0285">Flavoprotein</keyword>
<dbReference type="SUPFAM" id="SSF54373">
    <property type="entry name" value="FAD-linked reductases, C-terminal domain"/>
    <property type="match status" value="1"/>
</dbReference>
<evidence type="ECO:0000256" key="7">
    <source>
        <dbReference type="SAM" id="MobiDB-lite"/>
    </source>
</evidence>
<dbReference type="Pfam" id="PF21089">
    <property type="entry name" value="PKS_DH_N"/>
    <property type="match status" value="1"/>
</dbReference>
<dbReference type="SUPFAM" id="SSF52151">
    <property type="entry name" value="FabD/lysophospholipase-like"/>
    <property type="match status" value="1"/>
</dbReference>
<dbReference type="Gene3D" id="2.60.40.1210">
    <property type="entry name" value="Cellobiose dehydrogenase, cytochrome domain"/>
    <property type="match status" value="1"/>
</dbReference>
<dbReference type="Gene3D" id="3.10.129.110">
    <property type="entry name" value="Polyketide synthase dehydratase"/>
    <property type="match status" value="1"/>
</dbReference>
<dbReference type="GO" id="GO:0016740">
    <property type="term" value="F:transferase activity"/>
    <property type="evidence" value="ECO:0007669"/>
    <property type="project" value="UniProtKB-KW"/>
</dbReference>
<feature type="compositionally biased region" description="Low complexity" evidence="7">
    <location>
        <begin position="847"/>
        <end position="858"/>
    </location>
</feature>
<dbReference type="Gene3D" id="3.40.50.150">
    <property type="entry name" value="Vaccinia Virus protein VP39"/>
    <property type="match status" value="1"/>
</dbReference>
<dbReference type="Pfam" id="PF05199">
    <property type="entry name" value="GMC_oxred_C"/>
    <property type="match status" value="1"/>
</dbReference>
<dbReference type="InterPro" id="IPR049552">
    <property type="entry name" value="PKS_DH_N"/>
</dbReference>
<dbReference type="InterPro" id="IPR053208">
    <property type="entry name" value="GMC_Oxidoreductase_CD"/>
</dbReference>
<evidence type="ECO:0000259" key="9">
    <source>
        <dbReference type="PROSITE" id="PS52019"/>
    </source>
</evidence>
<feature type="compositionally biased region" description="Gly residues" evidence="7">
    <location>
        <begin position="754"/>
        <end position="764"/>
    </location>
</feature>
<feature type="domain" description="PKS/mFAS DH" evidence="9">
    <location>
        <begin position="1031"/>
        <end position="1380"/>
    </location>
</feature>
<dbReference type="SUPFAM" id="SSF51905">
    <property type="entry name" value="FAD/NAD(P)-binding domain"/>
    <property type="match status" value="1"/>
</dbReference>
<dbReference type="EMBL" id="JASAOK010000049">
    <property type="protein sequence ID" value="KAK6208646.1"/>
    <property type="molecule type" value="Genomic_DNA"/>
</dbReference>
<sequence>MFKSLLTTGLLAAATAAQQTTSYVDPASDITFQRYTEKSGFSFGVALPSTVGKDFIGQISAPITAGWASVSLGGPMTNKLLLVVWPNGDSVQTSVRKASGYSNPDVVTDSGITLKPIESGTSVNETAFTYTFVCEGCITGDETTFTGTSDTATFGWAYSTTALSDTASASVALNYHGAGFGLFGANLADAKSADYDTWAAKASDAVTSPGVGNGTTPAIPANVTTTISNATYDYIVAGGGAAGLIVAERLAESGKSVLLIERGGASLASTGGKATVDWNETVTQYDVPAMGYYLSTAKETNEYCTDTASQAGCILGGSTMVNAMMWVKPPAHDFDDKWPAGWKWTDVEESANKLYERTPGTIQPSKDGKRYDQAAYNVMSQWLAGNGFTEVDGLAEPNKKDAVFTHPPWLIENGLRGGPVRDYLPLAQALPNFKLQLNAKVIRAVRDGAAVTGVEIETGKNARQIINLKSGGAAILAAGALSTPRILFNSGIGPKEQIQTVQSGSTQVTLPAEAQWIDLPVGQNLKDHPIFTVNLQTKSSLNSLASSAFTDPAQTDVDQFAQGSGLLTQAGQRLNFWTSVEGADGQKRYVQGTVNSPKNDTIRVKVYLTHGLTSVGALGITADGSTKITTDPYLTTAGDKEAITSFMGQLIQFASKSNSTLTMTGNVTAESLISEHTTGSHYVGSAVMGTENDGSSVVDTQTKVWGTDNLYVVDASIHPDLPTGNTQAIVMVAAEHAAAQILGGVGSETNTGSSGSGSGSGSGSNTGSSSCKRSTKRSGDADAIAEAKETLDGQGTFARPLRVDRAYHYNHTLEVLPFLREYIEGCNITVGRPSARAASGSDDLDVVDSSSSSNDSSSPVWISTLYGNDDLVSGDEIRCGYWLKSATDTVLFSQAVEASLVHGRFDLIMEVGPHAALRGPTIQTITVALGSSPPYTSVLKRGEDAIQAFSSSLGQVWENVGRPLDMIRVDLYQRTFRSGVHHGDDLDRDLDRIRPAMVVKGLPAYQWDQQRHWHESRMAANLRLRGGQPPNELLGRRCPDDSDSVMRWRNLLCLEELPWLQGHAFQGAAVFPMAGYAAVALEAALAMAGTRSKKTGPALLLDEILEMRVEDLVVHEALSLESCGKFETLVTLTEKKGTGTPARARGSEQHDTHEHDTFAADFTFEGCALTDDSKIPPELSRYCSARVVTSFVPEGHDDVDVDHVSFSESSSAYVYQYQQRAKGVALDVAEFYSNLQRIGIQYEGPFRAITRGSREEGSQTASALCIWDRPVDQVGRFTLLHPAVLDTSLQAIIAALYPAGSTRFESPILPVKMGCLVVSPQRIRDFARRCNAVRTGSSSSEEACGSVGTVSVAAYRGQRASPVACVSTQVLLDVDAESDHIVQKDRMVAFRADDVAFRGVLGEQSASRHDVSLFYHTVTEPDIMSPNYEFSPAQDDSALYYANIETLERLTMCYIRRFVEGVSVSQQASFPKWHHRHMTSVFRRRLLAYDEEHQQQLQHQYRQDKDHDDNVGAMLAQLEAQDVVNARLVRVVGENLRAVCEGRRDMLEVLLEQDGELSRLYDRGIAMADANRAVAQLIGLVAHRYPSMKILEVGGGTGGTTKHVLEALAGRFRTYTFTDISAGFFARSEEKLSKYDDDGDHGGKIEYRVLDIERDPISQGFTNGAYDLIMAANCVHATKSLGDTLGHLRGLLRPGGFLVLFDITGDPIWLSYSFVFGGLDQWWAGAADDGRVDGPGVSRARWDSELRKSGFSGLDQAVPFPRRREMFSVMLSQTVHDESGTVLALRQPALALNQDSSSSSSSRRRYNHQAFAVVGASSLSERVVGQFGRHALNVTHVPSLGHLGAAKDPASSSSSSSSSSSIFAPGKNLAVMLMTELDMPLFAHLSGDTLTSFKLLLRSSRYLMVVTRRCRDENPDSNMLVGVLRALIAEMPHVRFQCIDIDDLDVRADNLDRTSGILSASLLRMVLAPLLEDEPSHEDDNNINKNKNRIMWSMEPELLVRDGCVQIPRVVKDKAKNDRLNSSTRLIEQETCRSQHLVELDTAQNEPWKPYRYTDTGDGGRPCLPPHLPRVPLVRRPLPVGLPADYGASTCPIETTVSTVHCLPYAPGQQRFHLIVGAVDRQRFPLSTSSLITGTRVAALCPVNPATTVYVPLDNVYEMHHENMPSLSLFPDDVILLAILSSMILRRTALLVTDDSKVLLLNPGRDLSNMMSKLGLPREITDRLLLAGVGASPPTTESRWQSIGAVVDMGGGLYAHATDSQSRENSCSGEWMQEVDDLGPWVLRYRYPIIPPVSESESRSIFFCACADLANLDHSASTAYKDNTAPTSFFDWRSSIFTTQVQPLDFKALFRADRTYLLVGLSSDLGLSLWIAHGAMVLQDKLFADMTVLDLEEVIAPKALGAANLDALFGGGGGGGGGDGEDREPAPLDFFVMMSSTACVIGNISQSNYHAGNMFMAALVRRRRVRGLPASVLHLSAVAGVGYVHRLPERARDFTNTFAMLHEEDLHLAFGEAIAAGRPGSGADCEVVCTLKTKRKKEKTTGSVVGDPTVTSWLDNPPFSTLVEDDGPKSDATVDGNGSAAGAAVRVTDLGAALRAVPASDRAQAAQLIQASFVRKLENALRKSPGTIDAQLSLSAVELDSVLAVEMRFWFLKTIMVELPVLKFMHQSVAQISEWAAGERIA</sequence>
<dbReference type="SMART" id="SM00822">
    <property type="entry name" value="PKS_KR"/>
    <property type="match status" value="1"/>
</dbReference>
<dbReference type="InterPro" id="IPR049551">
    <property type="entry name" value="PKS_DH_C"/>
</dbReference>
<accession>A0AAV9SYB2</accession>
<dbReference type="InterPro" id="IPR013217">
    <property type="entry name" value="Methyltransf_12"/>
</dbReference>
<feature type="region of interest" description="Disordered" evidence="7">
    <location>
        <begin position="745"/>
        <end position="781"/>
    </location>
</feature>
<evidence type="ECO:0000256" key="1">
    <source>
        <dbReference type="ARBA" id="ARBA00010790"/>
    </source>
</evidence>
<feature type="region of interest" description="C-terminal hotdog fold" evidence="5">
    <location>
        <begin position="1222"/>
        <end position="1380"/>
    </location>
</feature>
<comment type="similarity">
    <text evidence="1 6">Belongs to the GMC oxidoreductase family.</text>
</comment>
<dbReference type="Pfam" id="PF00732">
    <property type="entry name" value="GMC_oxred_N"/>
    <property type="match status" value="1"/>
</dbReference>
<keyword evidence="11" id="KW-1185">Reference proteome</keyword>
<dbReference type="InterPro" id="IPR042104">
    <property type="entry name" value="PKS_dehydratase_sf"/>
</dbReference>
<keyword evidence="8" id="KW-0732">Signal</keyword>
<dbReference type="GO" id="GO:0050660">
    <property type="term" value="F:flavin adenine dinucleotide binding"/>
    <property type="evidence" value="ECO:0007669"/>
    <property type="project" value="InterPro"/>
</dbReference>
<dbReference type="InterPro" id="IPR007867">
    <property type="entry name" value="GMC_OxRtase_C"/>
</dbReference>
<dbReference type="InterPro" id="IPR057326">
    <property type="entry name" value="KR_dom"/>
</dbReference>
<reference evidence="10 11" key="1">
    <citation type="submission" date="2023-04" db="EMBL/GenBank/DDBJ databases">
        <title>Colletotrichum tabacum stain YC1 causing leaf anthracnose on Nicotiana tabacum(L.) cv.</title>
        <authorList>
            <person name="Ji Z."/>
            <person name="Wang M."/>
            <person name="Zhang J."/>
            <person name="Wang N."/>
            <person name="Zhou Z."/>
        </authorList>
    </citation>
    <scope>NUCLEOTIDE SEQUENCE [LARGE SCALE GENOMIC DNA]</scope>
    <source>
        <strain evidence="10 11">YC1</strain>
    </source>
</reference>
<dbReference type="Proteomes" id="UP001327957">
    <property type="component" value="Unassembled WGS sequence"/>
</dbReference>
<dbReference type="SUPFAM" id="SSF53335">
    <property type="entry name" value="S-adenosyl-L-methionine-dependent methyltransferases"/>
    <property type="match status" value="1"/>
</dbReference>
<keyword evidence="2" id="KW-0808">Transferase</keyword>
<gene>
    <name evidence="10" type="ORF">QIS74_12164</name>
</gene>
<dbReference type="InterPro" id="IPR020807">
    <property type="entry name" value="PKS_DH"/>
</dbReference>
<dbReference type="InterPro" id="IPR016035">
    <property type="entry name" value="Acyl_Trfase/lysoPLipase"/>
</dbReference>
<feature type="signal peptide" evidence="8">
    <location>
        <begin position="1"/>
        <end position="17"/>
    </location>
</feature>
<keyword evidence="6" id="KW-0274">FAD</keyword>
<comment type="caution">
    <text evidence="10">The sequence shown here is derived from an EMBL/GenBank/DDBJ whole genome shotgun (WGS) entry which is preliminary data.</text>
</comment>
<dbReference type="InterPro" id="IPR036188">
    <property type="entry name" value="FAD/NAD-bd_sf"/>
</dbReference>
<dbReference type="InterPro" id="IPR013968">
    <property type="entry name" value="PKS_KR"/>
</dbReference>
<evidence type="ECO:0000256" key="8">
    <source>
        <dbReference type="SAM" id="SignalP"/>
    </source>
</evidence>
<evidence type="ECO:0000256" key="3">
    <source>
        <dbReference type="ARBA" id="ARBA00023002"/>
    </source>
</evidence>
<dbReference type="InterPro" id="IPR001227">
    <property type="entry name" value="Ac_transferase_dom_sf"/>
</dbReference>
<dbReference type="InterPro" id="IPR014043">
    <property type="entry name" value="Acyl_transferase_dom"/>
</dbReference>
<dbReference type="Gene3D" id="3.30.410.10">
    <property type="entry name" value="Cholesterol Oxidase, domain 2"/>
    <property type="match status" value="1"/>
</dbReference>
<dbReference type="InterPro" id="IPR049900">
    <property type="entry name" value="PKS_mFAS_DH"/>
</dbReference>
<protein>
    <submittedName>
        <fullName evidence="10">Pks-nrps protein</fullName>
    </submittedName>
</protein>
<dbReference type="InterPro" id="IPR029063">
    <property type="entry name" value="SAM-dependent_MTases_sf"/>
</dbReference>
<dbReference type="CDD" id="cd09630">
    <property type="entry name" value="CDH_like_cytochrome"/>
    <property type="match status" value="1"/>
</dbReference>
<name>A0AAV9SYB2_9PEZI</name>
<evidence type="ECO:0000313" key="11">
    <source>
        <dbReference type="Proteomes" id="UP001327957"/>
    </source>
</evidence>
<dbReference type="PROSITE" id="PS00624">
    <property type="entry name" value="GMC_OXRED_2"/>
    <property type="match status" value="1"/>
</dbReference>
<dbReference type="GO" id="GO:0016614">
    <property type="term" value="F:oxidoreductase activity, acting on CH-OH group of donors"/>
    <property type="evidence" value="ECO:0007669"/>
    <property type="project" value="InterPro"/>
</dbReference>
<dbReference type="PROSITE" id="PS00623">
    <property type="entry name" value="GMC_OXRED_1"/>
    <property type="match status" value="1"/>
</dbReference>
<evidence type="ECO:0000256" key="4">
    <source>
        <dbReference type="ARBA" id="ARBA00023268"/>
    </source>
</evidence>
<dbReference type="InterPro" id="IPR000172">
    <property type="entry name" value="GMC_OxRdtase_N"/>
</dbReference>
<keyword evidence="4" id="KW-0511">Multifunctional enzyme</keyword>
<feature type="active site" description="Proton acceptor; for dehydratase activity" evidence="5">
    <location>
        <position position="1063"/>
    </location>
</feature>